<reference evidence="4 5" key="1">
    <citation type="submission" date="2020-08" db="EMBL/GenBank/DDBJ databases">
        <title>Genomic Encyclopedia of Type Strains, Phase IV (KMG-IV): sequencing the most valuable type-strain genomes for metagenomic binning, comparative biology and taxonomic classification.</title>
        <authorList>
            <person name="Goeker M."/>
        </authorList>
    </citation>
    <scope>NUCLEOTIDE SEQUENCE [LARGE SCALE GENOMIC DNA]</scope>
    <source>
        <strain evidence="4 5">DSM 27026</strain>
    </source>
</reference>
<dbReference type="RefSeq" id="WP_183266480.1">
    <property type="nucleotide sequence ID" value="NZ_JACHFJ010000007.1"/>
</dbReference>
<dbReference type="SUPFAM" id="SSF50974">
    <property type="entry name" value="Nitrous oxide reductase, N-terminal domain"/>
    <property type="match status" value="1"/>
</dbReference>
<proteinExistence type="predicted"/>
<dbReference type="Gene3D" id="2.130.10.10">
    <property type="entry name" value="YVTN repeat-like/Quinoprotein amine dehydrogenase"/>
    <property type="match status" value="2"/>
</dbReference>
<keyword evidence="5" id="KW-1185">Reference proteome</keyword>
<dbReference type="InterPro" id="IPR015943">
    <property type="entry name" value="WD40/YVTN_repeat-like_dom_sf"/>
</dbReference>
<name>A0A840VCR5_9PROT</name>
<dbReference type="InterPro" id="IPR011045">
    <property type="entry name" value="N2O_reductase_N"/>
</dbReference>
<dbReference type="InterPro" id="IPR048433">
    <property type="entry name" value="YNCE-like_beta-prop"/>
</dbReference>
<dbReference type="AlphaFoldDB" id="A0A840VCR5"/>
<keyword evidence="4" id="KW-0238">DNA-binding</keyword>
<feature type="signal peptide" evidence="2">
    <location>
        <begin position="1"/>
        <end position="21"/>
    </location>
</feature>
<sequence length="327" mass="35640">MITRRTALALPFGLLAPAAYGDTPPPICVVMNSGAASISVIDMNTRQIIATEPAFREPSHWALTPDRKTLYVCDAGGNAFFAFDPVTAAPLGHCTIADPYQLAYSPDGKYLVVNALRLNHVDVYDAASLSLVKRFKAGEMPSHLDFSPDGRWCFSSQQKTNALFSFDVQTLEPRWTVPIGNTPAGVLWLNDKIIVCIMGENGIIEVDPVDGRITRRIETGPGAHNVFYDEDNKILYISNRGPGDTSLAALDPETLEIKRIYKIPGGPDDIEIAPDGKIWIARRFAEAVAILDPVTGEYDSIPVGRSPHGIYLSTCLARKGKLTAEII</sequence>
<evidence type="ECO:0000256" key="1">
    <source>
        <dbReference type="ARBA" id="ARBA00022729"/>
    </source>
</evidence>
<evidence type="ECO:0000256" key="2">
    <source>
        <dbReference type="SAM" id="SignalP"/>
    </source>
</evidence>
<organism evidence="4 5">
    <name type="scientific">Acidocella aromatica</name>
    <dbReference type="NCBI Taxonomy" id="1303579"/>
    <lineage>
        <taxon>Bacteria</taxon>
        <taxon>Pseudomonadati</taxon>
        <taxon>Pseudomonadota</taxon>
        <taxon>Alphaproteobacteria</taxon>
        <taxon>Acetobacterales</taxon>
        <taxon>Acidocellaceae</taxon>
        <taxon>Acidocella</taxon>
    </lineage>
</organism>
<keyword evidence="1 2" id="KW-0732">Signal</keyword>
<dbReference type="GO" id="GO:0003677">
    <property type="term" value="F:DNA binding"/>
    <property type="evidence" value="ECO:0007669"/>
    <property type="project" value="UniProtKB-KW"/>
</dbReference>
<dbReference type="Proteomes" id="UP000553706">
    <property type="component" value="Unassembled WGS sequence"/>
</dbReference>
<feature type="domain" description="YNCE-like beta-propeller" evidence="3">
    <location>
        <begin position="25"/>
        <end position="311"/>
    </location>
</feature>
<dbReference type="EMBL" id="JACHFJ010000007">
    <property type="protein sequence ID" value="MBB5373474.1"/>
    <property type="molecule type" value="Genomic_DNA"/>
</dbReference>
<feature type="chain" id="PRO_5032674345" evidence="2">
    <location>
        <begin position="22"/>
        <end position="327"/>
    </location>
</feature>
<evidence type="ECO:0000313" key="5">
    <source>
        <dbReference type="Proteomes" id="UP000553706"/>
    </source>
</evidence>
<dbReference type="Pfam" id="PF21783">
    <property type="entry name" value="YNCE"/>
    <property type="match status" value="1"/>
</dbReference>
<dbReference type="PANTHER" id="PTHR47197">
    <property type="entry name" value="PROTEIN NIRF"/>
    <property type="match status" value="1"/>
</dbReference>
<accession>A0A840VCR5</accession>
<evidence type="ECO:0000313" key="4">
    <source>
        <dbReference type="EMBL" id="MBB5373474.1"/>
    </source>
</evidence>
<gene>
    <name evidence="4" type="ORF">HNP71_001734</name>
</gene>
<comment type="caution">
    <text evidence="4">The sequence shown here is derived from an EMBL/GenBank/DDBJ whole genome shotgun (WGS) entry which is preliminary data.</text>
</comment>
<dbReference type="PANTHER" id="PTHR47197:SF3">
    <property type="entry name" value="DIHYDRO-HEME D1 DEHYDROGENASE"/>
    <property type="match status" value="1"/>
</dbReference>
<dbReference type="InterPro" id="IPR051200">
    <property type="entry name" value="Host-pathogen_enzymatic-act"/>
</dbReference>
<evidence type="ECO:0000259" key="3">
    <source>
        <dbReference type="Pfam" id="PF21783"/>
    </source>
</evidence>
<protein>
    <submittedName>
        <fullName evidence="4">DNA-binding beta-propeller fold protein YncE</fullName>
    </submittedName>
</protein>